<evidence type="ECO:0000313" key="2">
    <source>
        <dbReference type="Proteomes" id="UP000325577"/>
    </source>
</evidence>
<keyword evidence="2" id="KW-1185">Reference proteome</keyword>
<evidence type="ECO:0000313" key="1">
    <source>
        <dbReference type="EMBL" id="KAA8525599.1"/>
    </source>
</evidence>
<dbReference type="Proteomes" id="UP000325577">
    <property type="component" value="Linkage Group LG3"/>
</dbReference>
<name>A0A5J5A5Q5_9ASTE</name>
<gene>
    <name evidence="1" type="ORF">F0562_007454</name>
</gene>
<protein>
    <submittedName>
        <fullName evidence="1">Uncharacterized protein</fullName>
    </submittedName>
</protein>
<dbReference type="EMBL" id="CM018046">
    <property type="protein sequence ID" value="KAA8525599.1"/>
    <property type="molecule type" value="Genomic_DNA"/>
</dbReference>
<proteinExistence type="predicted"/>
<sequence>MYQNPTKSEGFGEESLGYQEVESADVGNIYELLRGAQTLWIGGDFWTVKGSLHRCFALGYYFPSYLVENYLSAEVYNPALRVGLVLEPPVLVDSGLVEAVSSGLAEAARLVGAITSSSHAKAVGEVLANVTPR</sequence>
<accession>A0A5J5A5Q5</accession>
<organism evidence="1 2">
    <name type="scientific">Nyssa sinensis</name>
    <dbReference type="NCBI Taxonomy" id="561372"/>
    <lineage>
        <taxon>Eukaryota</taxon>
        <taxon>Viridiplantae</taxon>
        <taxon>Streptophyta</taxon>
        <taxon>Embryophyta</taxon>
        <taxon>Tracheophyta</taxon>
        <taxon>Spermatophyta</taxon>
        <taxon>Magnoliopsida</taxon>
        <taxon>eudicotyledons</taxon>
        <taxon>Gunneridae</taxon>
        <taxon>Pentapetalae</taxon>
        <taxon>asterids</taxon>
        <taxon>Cornales</taxon>
        <taxon>Nyssaceae</taxon>
        <taxon>Nyssa</taxon>
    </lineage>
</organism>
<reference evidence="1 2" key="1">
    <citation type="submission" date="2019-09" db="EMBL/GenBank/DDBJ databases">
        <title>A chromosome-level genome assembly of the Chinese tupelo Nyssa sinensis.</title>
        <authorList>
            <person name="Yang X."/>
            <person name="Kang M."/>
            <person name="Yang Y."/>
            <person name="Xiong H."/>
            <person name="Wang M."/>
            <person name="Zhang Z."/>
            <person name="Wang Z."/>
            <person name="Wu H."/>
            <person name="Ma T."/>
            <person name="Liu J."/>
            <person name="Xi Z."/>
        </authorList>
    </citation>
    <scope>NUCLEOTIDE SEQUENCE [LARGE SCALE GENOMIC DNA]</scope>
    <source>
        <strain evidence="1">J267</strain>
        <tissue evidence="1">Leaf</tissue>
    </source>
</reference>
<dbReference type="AlphaFoldDB" id="A0A5J5A5Q5"/>